<dbReference type="Pfam" id="PF00672">
    <property type="entry name" value="HAMP"/>
    <property type="match status" value="1"/>
</dbReference>
<dbReference type="SUPFAM" id="SSF58104">
    <property type="entry name" value="Methyl-accepting chemotaxis protein (MCP) signaling domain"/>
    <property type="match status" value="1"/>
</dbReference>
<dbReference type="CDD" id="cd06225">
    <property type="entry name" value="HAMP"/>
    <property type="match status" value="1"/>
</dbReference>
<organism evidence="8 9">
    <name type="scientific">Malonomonas rubra DSM 5091</name>
    <dbReference type="NCBI Taxonomy" id="1122189"/>
    <lineage>
        <taxon>Bacteria</taxon>
        <taxon>Pseudomonadati</taxon>
        <taxon>Thermodesulfobacteriota</taxon>
        <taxon>Desulfuromonadia</taxon>
        <taxon>Desulfuromonadales</taxon>
        <taxon>Geopsychrobacteraceae</taxon>
        <taxon>Malonomonas</taxon>
    </lineage>
</organism>
<dbReference type="RefSeq" id="WP_072904842.1">
    <property type="nucleotide sequence ID" value="NZ_FQZT01000001.1"/>
</dbReference>
<feature type="domain" description="Methyl-accepting transducer" evidence="6">
    <location>
        <begin position="336"/>
        <end position="572"/>
    </location>
</feature>
<name>A0A1M6BFX3_MALRU</name>
<sequence>MAIKTQGLKIRTKLLAMVLLLILVALSVGAATFYLLNMKMDEHKPQLVPALETTYSIDSLIAKARLFEKEFLFYSSLGKKKEYKEKQISYHQQMLATYNNIGGLLKDFSAGGSNQFSTMEKRNQLSNNIRLSFNGMMNGLRGLSKELLDGKSALQVDAQYAVYQKGLNELTSSVAEMRRHINQALDAQQEASAAFEKNIQNILIGVAVGILVLAVIAGIFVSRRISSQLNILMGGLENIKQGNLKEIPVTSKDEFAEIAKTFNQSLDSVKSFVRSDEERQASEENVINFLEVVSEASEGDLTLRAPVTEDAFGTIADSYNLMIESLAALLTDTTINAEEVGEESRHLLEIFQNMKDGADNQLQHVSSAIDAAEETAGSAKQIAQKTSLAQQAATSVEEATNLGNERVNRNIEGMQLIRVTVQVINKKMKSLSERLLEIGTISQLISDVATRTTILAMNASIEASRAGEQGRGFLVISDEIKRLADEASEATRQIGGIIKAIQSEANEVTLALEEETTTVEEQTKIAQDTGEALAAINQATTESKQVVTEITNLSQEQQRISDDMVATIHKMSEITASTSAMITTSSQISEGLNGVSESLLQSLGQFRLSADEEEMAYDAVAEIETVAEPQEKEIPADVMDQIFADPEEEEESISPEVPA</sequence>
<feature type="transmembrane region" description="Helical" evidence="5">
    <location>
        <begin position="202"/>
        <end position="221"/>
    </location>
</feature>
<comment type="similarity">
    <text evidence="2">Belongs to the methyl-accepting chemotaxis (MCP) protein family.</text>
</comment>
<dbReference type="PANTHER" id="PTHR32089">
    <property type="entry name" value="METHYL-ACCEPTING CHEMOTAXIS PROTEIN MCPB"/>
    <property type="match status" value="1"/>
</dbReference>
<dbReference type="GO" id="GO:0016020">
    <property type="term" value="C:membrane"/>
    <property type="evidence" value="ECO:0007669"/>
    <property type="project" value="InterPro"/>
</dbReference>
<evidence type="ECO:0000313" key="8">
    <source>
        <dbReference type="EMBL" id="SHI47498.1"/>
    </source>
</evidence>
<feature type="domain" description="HAMP" evidence="7">
    <location>
        <begin position="223"/>
        <end position="274"/>
    </location>
</feature>
<keyword evidence="5" id="KW-0472">Membrane</keyword>
<evidence type="ECO:0000256" key="4">
    <source>
        <dbReference type="SAM" id="MobiDB-lite"/>
    </source>
</evidence>
<gene>
    <name evidence="8" type="ORF">SAMN02745165_00159</name>
</gene>
<dbReference type="Pfam" id="PF00015">
    <property type="entry name" value="MCPsignal"/>
    <property type="match status" value="1"/>
</dbReference>
<dbReference type="EMBL" id="FQZT01000001">
    <property type="protein sequence ID" value="SHI47498.1"/>
    <property type="molecule type" value="Genomic_DNA"/>
</dbReference>
<dbReference type="PANTHER" id="PTHR32089:SF114">
    <property type="entry name" value="METHYL-ACCEPTING CHEMOTAXIS PROTEIN MCPB"/>
    <property type="match status" value="1"/>
</dbReference>
<dbReference type="AlphaFoldDB" id="A0A1M6BFX3"/>
<proteinExistence type="inferred from homology"/>
<keyword evidence="9" id="KW-1185">Reference proteome</keyword>
<evidence type="ECO:0000256" key="2">
    <source>
        <dbReference type="ARBA" id="ARBA00029447"/>
    </source>
</evidence>
<dbReference type="InterPro" id="IPR004089">
    <property type="entry name" value="MCPsignal_dom"/>
</dbReference>
<reference evidence="8 9" key="1">
    <citation type="submission" date="2016-11" db="EMBL/GenBank/DDBJ databases">
        <authorList>
            <person name="Jaros S."/>
            <person name="Januszkiewicz K."/>
            <person name="Wedrychowicz H."/>
        </authorList>
    </citation>
    <scope>NUCLEOTIDE SEQUENCE [LARGE SCALE GENOMIC DNA]</scope>
    <source>
        <strain evidence="8 9">DSM 5091</strain>
    </source>
</reference>
<dbReference type="Gene3D" id="6.10.340.10">
    <property type="match status" value="1"/>
</dbReference>
<keyword evidence="1 3" id="KW-0807">Transducer</keyword>
<dbReference type="Gene3D" id="1.10.287.950">
    <property type="entry name" value="Methyl-accepting chemotaxis protein"/>
    <property type="match status" value="1"/>
</dbReference>
<evidence type="ECO:0000256" key="5">
    <source>
        <dbReference type="SAM" id="Phobius"/>
    </source>
</evidence>
<evidence type="ECO:0000256" key="1">
    <source>
        <dbReference type="ARBA" id="ARBA00023224"/>
    </source>
</evidence>
<dbReference type="PROSITE" id="PS50885">
    <property type="entry name" value="HAMP"/>
    <property type="match status" value="2"/>
</dbReference>
<keyword evidence="5" id="KW-1133">Transmembrane helix</keyword>
<dbReference type="PROSITE" id="PS50111">
    <property type="entry name" value="CHEMOTAXIS_TRANSDUC_2"/>
    <property type="match status" value="1"/>
</dbReference>
<dbReference type="InterPro" id="IPR003660">
    <property type="entry name" value="HAMP_dom"/>
</dbReference>
<accession>A0A1M6BFX3</accession>
<feature type="region of interest" description="Disordered" evidence="4">
    <location>
        <begin position="629"/>
        <end position="659"/>
    </location>
</feature>
<evidence type="ECO:0000259" key="7">
    <source>
        <dbReference type="PROSITE" id="PS50885"/>
    </source>
</evidence>
<dbReference type="OrthoDB" id="2489132at2"/>
<dbReference type="SMART" id="SM00283">
    <property type="entry name" value="MA"/>
    <property type="match status" value="1"/>
</dbReference>
<dbReference type="GO" id="GO:0007165">
    <property type="term" value="P:signal transduction"/>
    <property type="evidence" value="ECO:0007669"/>
    <property type="project" value="UniProtKB-KW"/>
</dbReference>
<protein>
    <submittedName>
        <fullName evidence="8">HAMP domain-containing protein</fullName>
    </submittedName>
</protein>
<evidence type="ECO:0000313" key="9">
    <source>
        <dbReference type="Proteomes" id="UP000184171"/>
    </source>
</evidence>
<keyword evidence="5" id="KW-0812">Transmembrane</keyword>
<dbReference type="Proteomes" id="UP000184171">
    <property type="component" value="Unassembled WGS sequence"/>
</dbReference>
<dbReference type="SMART" id="SM00304">
    <property type="entry name" value="HAMP"/>
    <property type="match status" value="2"/>
</dbReference>
<evidence type="ECO:0000259" key="6">
    <source>
        <dbReference type="PROSITE" id="PS50111"/>
    </source>
</evidence>
<dbReference type="STRING" id="1122189.SAMN02745165_00159"/>
<feature type="domain" description="HAMP" evidence="7">
    <location>
        <begin position="291"/>
        <end position="331"/>
    </location>
</feature>
<evidence type="ECO:0000256" key="3">
    <source>
        <dbReference type="PROSITE-ProRule" id="PRU00284"/>
    </source>
</evidence>